<proteinExistence type="inferred from homology"/>
<feature type="compositionally biased region" description="Basic and acidic residues" evidence="2">
    <location>
        <begin position="175"/>
        <end position="184"/>
    </location>
</feature>
<feature type="region of interest" description="Disordered" evidence="2">
    <location>
        <begin position="1"/>
        <end position="47"/>
    </location>
</feature>
<feature type="region of interest" description="Disordered" evidence="2">
    <location>
        <begin position="60"/>
        <end position="184"/>
    </location>
</feature>
<dbReference type="AlphaFoldDB" id="A0AAD5RPX7"/>
<dbReference type="GO" id="GO:0000460">
    <property type="term" value="P:maturation of 5.8S rRNA"/>
    <property type="evidence" value="ECO:0007669"/>
    <property type="project" value="TreeGrafter"/>
</dbReference>
<evidence type="ECO:0000256" key="2">
    <source>
        <dbReference type="SAM" id="MobiDB-lite"/>
    </source>
</evidence>
<protein>
    <submittedName>
        <fullName evidence="3">RRP15-like protein</fullName>
    </submittedName>
</protein>
<accession>A0AAD5RPX7</accession>
<dbReference type="GO" id="GO:0000470">
    <property type="term" value="P:maturation of LSU-rRNA"/>
    <property type="evidence" value="ECO:0007669"/>
    <property type="project" value="TreeGrafter"/>
</dbReference>
<feature type="compositionally biased region" description="Basic and acidic residues" evidence="2">
    <location>
        <begin position="30"/>
        <end position="44"/>
    </location>
</feature>
<dbReference type="Proteomes" id="UP001201980">
    <property type="component" value="Unassembled WGS sequence"/>
</dbReference>
<organism evidence="3 4">
    <name type="scientific">Zalerion maritima</name>
    <dbReference type="NCBI Taxonomy" id="339359"/>
    <lineage>
        <taxon>Eukaryota</taxon>
        <taxon>Fungi</taxon>
        <taxon>Dikarya</taxon>
        <taxon>Ascomycota</taxon>
        <taxon>Pezizomycotina</taxon>
        <taxon>Sordariomycetes</taxon>
        <taxon>Lulworthiomycetidae</taxon>
        <taxon>Lulworthiales</taxon>
        <taxon>Lulworthiaceae</taxon>
        <taxon>Zalerion</taxon>
    </lineage>
</organism>
<gene>
    <name evidence="3" type="ORF">MKZ38_001727</name>
</gene>
<evidence type="ECO:0000313" key="3">
    <source>
        <dbReference type="EMBL" id="KAJ2901499.1"/>
    </source>
</evidence>
<comment type="similarity">
    <text evidence="1">Belongs to the RRP15 family.</text>
</comment>
<dbReference type="Pfam" id="PF07890">
    <property type="entry name" value="Rrp15p"/>
    <property type="match status" value="1"/>
</dbReference>
<feature type="compositionally biased region" description="Basic and acidic residues" evidence="2">
    <location>
        <begin position="157"/>
        <end position="167"/>
    </location>
</feature>
<sequence length="285" mass="31153">MAGPNDHKRRREEAKRKASLPIQRKKIKKQREYHSSSEDSDGSHEVGAQDFKAVNFLDSDDDNVNIHNAAVDDGQSSLDASDDCEWESEEQSEGSDADSEADGTATGGATQRKPKSKRNDPNAFSTSITKILGTKLSSTRRSDPVLSRSATALEAAKSAEESALESKARRKIREQKKQAKEKGRVRDVLVGTVDPLTGEPEATISEILADEKRLRKIATRGVVKMFNAIRQAQVGAQQAERQNKKQKVLGQGAREEKVAEMSKEAFLDLIAKGGGGLSKRPLQEA</sequence>
<dbReference type="InterPro" id="IPR012459">
    <property type="entry name" value="Rrp15"/>
</dbReference>
<evidence type="ECO:0000313" key="4">
    <source>
        <dbReference type="Proteomes" id="UP001201980"/>
    </source>
</evidence>
<feature type="compositionally biased region" description="Acidic residues" evidence="2">
    <location>
        <begin position="80"/>
        <end position="101"/>
    </location>
</feature>
<dbReference type="PANTHER" id="PTHR13245">
    <property type="entry name" value="RRP15-LIKE PROTEIN"/>
    <property type="match status" value="1"/>
</dbReference>
<dbReference type="GO" id="GO:0030687">
    <property type="term" value="C:preribosome, large subunit precursor"/>
    <property type="evidence" value="ECO:0007669"/>
    <property type="project" value="TreeGrafter"/>
</dbReference>
<name>A0AAD5RPX7_9PEZI</name>
<evidence type="ECO:0000256" key="1">
    <source>
        <dbReference type="ARBA" id="ARBA00007462"/>
    </source>
</evidence>
<feature type="compositionally biased region" description="Polar residues" evidence="2">
    <location>
        <begin position="122"/>
        <end position="139"/>
    </location>
</feature>
<comment type="caution">
    <text evidence="3">The sequence shown here is derived from an EMBL/GenBank/DDBJ whole genome shotgun (WGS) entry which is preliminary data.</text>
</comment>
<keyword evidence="4" id="KW-1185">Reference proteome</keyword>
<reference evidence="3" key="1">
    <citation type="submission" date="2022-07" db="EMBL/GenBank/DDBJ databases">
        <title>Draft genome sequence of Zalerion maritima ATCC 34329, a (micro)plastics degrading marine fungus.</title>
        <authorList>
            <person name="Paco A."/>
            <person name="Goncalves M.F.M."/>
            <person name="Rocha-Santos T.A.P."/>
            <person name="Alves A."/>
        </authorList>
    </citation>
    <scope>NUCLEOTIDE SEQUENCE</scope>
    <source>
        <strain evidence="3">ATCC 34329</strain>
    </source>
</reference>
<dbReference type="EMBL" id="JAKWBI020000149">
    <property type="protein sequence ID" value="KAJ2901499.1"/>
    <property type="molecule type" value="Genomic_DNA"/>
</dbReference>
<dbReference type="PANTHER" id="PTHR13245:SF14">
    <property type="entry name" value="RRP15-LIKE PROTEIN"/>
    <property type="match status" value="1"/>
</dbReference>